<sequence>MFFVNFLDYLGNGYLKILGTGNIPLIGTVNRDDRNHNNDDYAAIELDQFDVTNSRLSELVGGLGLCTETPSSLIGNIIYEVGYPADVSDQMASYYSVENTSDKIRAEIRDSFEVQVLVDAYSSSGDSGGPLIMADNGLVSGVIWGSYHDEFGEDGYDPDYIYRGISSSHLWDVIKDNIEVQNTESFTGLAVN</sequence>
<protein>
    <recommendedName>
        <fullName evidence="1">Peptidase S1 domain-containing protein</fullName>
    </recommendedName>
</protein>
<gene>
    <name evidence="2" type="ORF">NG99_27020</name>
</gene>
<reference evidence="2 3" key="1">
    <citation type="submission" date="2014-10" db="EMBL/GenBank/DDBJ databases">
        <title>Genome sequence of Erwinia typographi M043b.</title>
        <authorList>
            <person name="Chan K.-G."/>
            <person name="Tan W.-S."/>
        </authorList>
    </citation>
    <scope>NUCLEOTIDE SEQUENCE [LARGE SCALE GENOMIC DNA]</scope>
    <source>
        <strain evidence="2 3">M043b</strain>
    </source>
</reference>
<evidence type="ECO:0000313" key="2">
    <source>
        <dbReference type="EMBL" id="KGT86048.1"/>
    </source>
</evidence>
<proteinExistence type="predicted"/>
<feature type="domain" description="Peptidase S1" evidence="1">
    <location>
        <begin position="33"/>
        <end position="145"/>
    </location>
</feature>
<comment type="caution">
    <text evidence="2">The sequence shown here is derived from an EMBL/GenBank/DDBJ whole genome shotgun (WGS) entry which is preliminary data.</text>
</comment>
<dbReference type="InterPro" id="IPR009003">
    <property type="entry name" value="Peptidase_S1_PA"/>
</dbReference>
<dbReference type="Pfam" id="PF00089">
    <property type="entry name" value="Trypsin"/>
    <property type="match status" value="1"/>
</dbReference>
<dbReference type="EMBL" id="JRUQ01000118">
    <property type="protein sequence ID" value="KGT86048.1"/>
    <property type="molecule type" value="Genomic_DNA"/>
</dbReference>
<dbReference type="SUPFAM" id="SSF50494">
    <property type="entry name" value="Trypsin-like serine proteases"/>
    <property type="match status" value="1"/>
</dbReference>
<dbReference type="GO" id="GO:0004252">
    <property type="term" value="F:serine-type endopeptidase activity"/>
    <property type="evidence" value="ECO:0007669"/>
    <property type="project" value="InterPro"/>
</dbReference>
<organism evidence="2 3">
    <name type="scientific">Erwinia typographi</name>
    <dbReference type="NCBI Taxonomy" id="371042"/>
    <lineage>
        <taxon>Bacteria</taxon>
        <taxon>Pseudomonadati</taxon>
        <taxon>Pseudomonadota</taxon>
        <taxon>Gammaproteobacteria</taxon>
        <taxon>Enterobacterales</taxon>
        <taxon>Erwiniaceae</taxon>
        <taxon>Erwinia</taxon>
    </lineage>
</organism>
<dbReference type="GO" id="GO:0006508">
    <property type="term" value="P:proteolysis"/>
    <property type="evidence" value="ECO:0007669"/>
    <property type="project" value="InterPro"/>
</dbReference>
<dbReference type="Gene3D" id="2.40.10.10">
    <property type="entry name" value="Trypsin-like serine proteases"/>
    <property type="match status" value="2"/>
</dbReference>
<keyword evidence="3" id="KW-1185">Reference proteome</keyword>
<name>A0A0A3ZJZ9_9GAMM</name>
<dbReference type="InterPro" id="IPR043504">
    <property type="entry name" value="Peptidase_S1_PA_chymotrypsin"/>
</dbReference>
<dbReference type="Proteomes" id="UP000030351">
    <property type="component" value="Unassembled WGS sequence"/>
</dbReference>
<evidence type="ECO:0000313" key="3">
    <source>
        <dbReference type="Proteomes" id="UP000030351"/>
    </source>
</evidence>
<dbReference type="AlphaFoldDB" id="A0A0A3ZJZ9"/>
<accession>A0A0A3ZJZ9</accession>
<dbReference type="InterPro" id="IPR001254">
    <property type="entry name" value="Trypsin_dom"/>
</dbReference>
<evidence type="ECO:0000259" key="1">
    <source>
        <dbReference type="Pfam" id="PF00089"/>
    </source>
</evidence>